<gene>
    <name evidence="2" type="ORF">DC083_03450</name>
</gene>
<protein>
    <submittedName>
        <fullName evidence="2">Spore coat protein</fullName>
    </submittedName>
</protein>
<evidence type="ECO:0000259" key="1">
    <source>
        <dbReference type="Pfam" id="PF13524"/>
    </source>
</evidence>
<keyword evidence="2" id="KW-0167">Capsid protein</keyword>
<keyword evidence="2" id="KW-0946">Virion</keyword>
<feature type="domain" description="Spore protein YkvP/CgeB glycosyl transferase-like" evidence="1">
    <location>
        <begin position="176"/>
        <end position="313"/>
    </location>
</feature>
<dbReference type="AlphaFoldDB" id="A0A2U2AG31"/>
<name>A0A2U2AG31_9GAMM</name>
<organism evidence="2 3">
    <name type="scientific">Ignatzschineria ureiclastica</name>
    <dbReference type="NCBI Taxonomy" id="472582"/>
    <lineage>
        <taxon>Bacteria</taxon>
        <taxon>Pseudomonadati</taxon>
        <taxon>Pseudomonadota</taxon>
        <taxon>Gammaproteobacteria</taxon>
        <taxon>Cardiobacteriales</taxon>
        <taxon>Ignatzschineriaceae</taxon>
        <taxon>Ignatzschineria</taxon>
    </lineage>
</organism>
<dbReference type="Pfam" id="PF13524">
    <property type="entry name" value="Glyco_trans_1_2"/>
    <property type="match status" value="1"/>
</dbReference>
<dbReference type="InterPro" id="IPR055259">
    <property type="entry name" value="YkvP/CgeB_Glyco_trans-like"/>
</dbReference>
<keyword evidence="3" id="KW-1185">Reference proteome</keyword>
<sequence length="320" mass="37477">MTLDKIYLVSDELTRSSIDRAHRTIRLSSAKVLLVESAWKGHWNRWKFKIAAYPDYPDRNNEKLKKLVTRAKDLGIPTVFWNKEDSVHFDRFIDSAKLFDHVFTVDETCIPRYKTVMGQDASVHSLMFAVQPKFHFFEGFNFKYHRANFVGSYSHHIHDERREWQNELFETATETGLGLTVFDRNSNRKSNNYRYPILPNMEIKKAVKYPKTGQIYKDYLVSLNVNTITDSPTMFSRRLVEILACGGIAVTTPALSVEKLFKDYCHVVRNEEEMRELFDRLKHGPNQDDLERARAGAEYVAKYHTWEHRLAEIAKVIGFK</sequence>
<accession>A0A2U2AG31</accession>
<proteinExistence type="predicted"/>
<evidence type="ECO:0000313" key="3">
    <source>
        <dbReference type="Proteomes" id="UP000245020"/>
    </source>
</evidence>
<evidence type="ECO:0000313" key="2">
    <source>
        <dbReference type="EMBL" id="PWD81613.1"/>
    </source>
</evidence>
<dbReference type="RefSeq" id="WP_109188965.1">
    <property type="nucleotide sequence ID" value="NZ_BMYA01000005.1"/>
</dbReference>
<dbReference type="OrthoDB" id="8756565at2"/>
<dbReference type="EMBL" id="QEWQ01000002">
    <property type="protein sequence ID" value="PWD81613.1"/>
    <property type="molecule type" value="Genomic_DNA"/>
</dbReference>
<comment type="caution">
    <text evidence="2">The sequence shown here is derived from an EMBL/GenBank/DDBJ whole genome shotgun (WGS) entry which is preliminary data.</text>
</comment>
<reference evidence="3" key="1">
    <citation type="submission" date="2018-05" db="EMBL/GenBank/DDBJ databases">
        <title>Ignatzschineria dubaiensis sp. nov., isolated from necrotic foot tissues of dromedaries (Camelus dromedarius) and associated maggots in Dubai, United Arab Emirates.</title>
        <authorList>
            <person name="Tsang C.C."/>
            <person name="Tang J.Y.M."/>
            <person name="Fong J.Y.H."/>
            <person name="Kinne J."/>
            <person name="Lee H.H."/>
            <person name="Joseph M."/>
            <person name="Jose S."/>
            <person name="Schuster R.K."/>
            <person name="Tang Y."/>
            <person name="Sivakumar S."/>
            <person name="Chen J.H.K."/>
            <person name="Teng J.L.L."/>
            <person name="Lau S.K.P."/>
            <person name="Wernery U."/>
            <person name="Woo P.C.Y."/>
        </authorList>
    </citation>
    <scope>NUCLEOTIDE SEQUENCE [LARGE SCALE GENOMIC DNA]</scope>
    <source>
        <strain evidence="3">KCTC 22644</strain>
    </source>
</reference>
<dbReference type="Proteomes" id="UP000245020">
    <property type="component" value="Unassembled WGS sequence"/>
</dbReference>